<proteinExistence type="inferred from homology"/>
<keyword evidence="4 7" id="KW-0812">Transmembrane</keyword>
<dbReference type="Pfam" id="PF03458">
    <property type="entry name" value="Gly_transporter"/>
    <property type="match status" value="2"/>
</dbReference>
<gene>
    <name evidence="9" type="ORF">ACFSSA_02825</name>
</gene>
<evidence type="ECO:0000256" key="7">
    <source>
        <dbReference type="SAM" id="Phobius"/>
    </source>
</evidence>
<keyword evidence="5 7" id="KW-1133">Transmembrane helix</keyword>
<sequence length="204" mass="21969">MTYFLYVFDLTGVFFFAISGAIAGRKNEMDIFGMFMLALVTAIGGGTLRSLLIGVTPPPVLRDPAYISLAAGATIVSLFAEPLWEKWQRAVSLFDAVGLGVFVCIGIQVAQNQGLAPWACLAMGLVTATFGGVLRDLFRAEVPLIFRKEIYATAALLGGLVYLLGDLLGMLPRYNIPITTVVTAGIRLAAIHFGLRLPLQAREE</sequence>
<evidence type="ECO:0000313" key="9">
    <source>
        <dbReference type="EMBL" id="MFD2255597.1"/>
    </source>
</evidence>
<evidence type="ECO:0000256" key="1">
    <source>
        <dbReference type="ARBA" id="ARBA00004651"/>
    </source>
</evidence>
<accession>A0ABW5D467</accession>
<keyword evidence="6 7" id="KW-0472">Membrane</keyword>
<comment type="subcellular location">
    <subcellularLocation>
        <location evidence="1">Cell membrane</location>
        <topology evidence="1">Multi-pass membrane protein</topology>
    </subcellularLocation>
</comment>
<comment type="caution">
    <text evidence="9">The sequence shown here is derived from an EMBL/GenBank/DDBJ whole genome shotgun (WGS) entry which is preliminary data.</text>
</comment>
<feature type="transmembrane region" description="Helical" evidence="7">
    <location>
        <begin position="65"/>
        <end position="84"/>
    </location>
</feature>
<dbReference type="PANTHER" id="PTHR30506:SF3">
    <property type="entry name" value="UPF0126 INNER MEMBRANE PROTEIN YADS-RELATED"/>
    <property type="match status" value="1"/>
</dbReference>
<evidence type="ECO:0000259" key="8">
    <source>
        <dbReference type="Pfam" id="PF03458"/>
    </source>
</evidence>
<feature type="transmembrane region" description="Helical" evidence="7">
    <location>
        <begin position="6"/>
        <end position="24"/>
    </location>
</feature>
<dbReference type="InterPro" id="IPR005115">
    <property type="entry name" value="Gly_transporter"/>
</dbReference>
<dbReference type="RefSeq" id="WP_386818254.1">
    <property type="nucleotide sequence ID" value="NZ_JBHUIT010000002.1"/>
</dbReference>
<comment type="similarity">
    <text evidence="2">Belongs to the UPF0126 family.</text>
</comment>
<keyword evidence="10" id="KW-1185">Reference proteome</keyword>
<dbReference type="EMBL" id="JBHUIT010000002">
    <property type="protein sequence ID" value="MFD2255597.1"/>
    <property type="molecule type" value="Genomic_DNA"/>
</dbReference>
<evidence type="ECO:0000256" key="3">
    <source>
        <dbReference type="ARBA" id="ARBA00022475"/>
    </source>
</evidence>
<dbReference type="PANTHER" id="PTHR30506">
    <property type="entry name" value="INNER MEMBRANE PROTEIN"/>
    <property type="match status" value="1"/>
</dbReference>
<name>A0ABW5D467_9BACT</name>
<feature type="domain" description="Glycine transporter" evidence="8">
    <location>
        <begin position="7"/>
        <end position="80"/>
    </location>
</feature>
<evidence type="ECO:0000256" key="2">
    <source>
        <dbReference type="ARBA" id="ARBA00008193"/>
    </source>
</evidence>
<evidence type="ECO:0000256" key="6">
    <source>
        <dbReference type="ARBA" id="ARBA00023136"/>
    </source>
</evidence>
<feature type="transmembrane region" description="Helical" evidence="7">
    <location>
        <begin position="116"/>
        <end position="138"/>
    </location>
</feature>
<feature type="transmembrane region" description="Helical" evidence="7">
    <location>
        <begin position="150"/>
        <end position="170"/>
    </location>
</feature>
<feature type="transmembrane region" description="Helical" evidence="7">
    <location>
        <begin position="31"/>
        <end position="53"/>
    </location>
</feature>
<protein>
    <submittedName>
        <fullName evidence="9">Trimeric intracellular cation channel family protein</fullName>
    </submittedName>
</protein>
<evidence type="ECO:0000256" key="5">
    <source>
        <dbReference type="ARBA" id="ARBA00022989"/>
    </source>
</evidence>
<organism evidence="9 10">
    <name type="scientific">Luteolibacter algae</name>
    <dbReference type="NCBI Taxonomy" id="454151"/>
    <lineage>
        <taxon>Bacteria</taxon>
        <taxon>Pseudomonadati</taxon>
        <taxon>Verrucomicrobiota</taxon>
        <taxon>Verrucomicrobiia</taxon>
        <taxon>Verrucomicrobiales</taxon>
        <taxon>Verrucomicrobiaceae</taxon>
        <taxon>Luteolibacter</taxon>
    </lineage>
</organism>
<evidence type="ECO:0000256" key="4">
    <source>
        <dbReference type="ARBA" id="ARBA00022692"/>
    </source>
</evidence>
<feature type="transmembrane region" description="Helical" evidence="7">
    <location>
        <begin position="91"/>
        <end position="110"/>
    </location>
</feature>
<feature type="transmembrane region" description="Helical" evidence="7">
    <location>
        <begin position="176"/>
        <end position="195"/>
    </location>
</feature>
<evidence type="ECO:0000313" key="10">
    <source>
        <dbReference type="Proteomes" id="UP001597375"/>
    </source>
</evidence>
<dbReference type="Proteomes" id="UP001597375">
    <property type="component" value="Unassembled WGS sequence"/>
</dbReference>
<feature type="domain" description="Glycine transporter" evidence="8">
    <location>
        <begin position="93"/>
        <end position="164"/>
    </location>
</feature>
<reference evidence="10" key="1">
    <citation type="journal article" date="2019" name="Int. J. Syst. Evol. Microbiol.">
        <title>The Global Catalogue of Microorganisms (GCM) 10K type strain sequencing project: providing services to taxonomists for standard genome sequencing and annotation.</title>
        <authorList>
            <consortium name="The Broad Institute Genomics Platform"/>
            <consortium name="The Broad Institute Genome Sequencing Center for Infectious Disease"/>
            <person name="Wu L."/>
            <person name="Ma J."/>
        </authorList>
    </citation>
    <scope>NUCLEOTIDE SEQUENCE [LARGE SCALE GENOMIC DNA]</scope>
    <source>
        <strain evidence="10">CGMCC 4.7106</strain>
    </source>
</reference>
<keyword evidence="3" id="KW-1003">Cell membrane</keyword>